<dbReference type="PROSITE" id="PS01358">
    <property type="entry name" value="ZF_RANBP2_1"/>
    <property type="match status" value="1"/>
</dbReference>
<dbReference type="InterPro" id="IPR000467">
    <property type="entry name" value="G_patch_dom"/>
</dbReference>
<feature type="domain" description="G-patch" evidence="13">
    <location>
        <begin position="743"/>
        <end position="789"/>
    </location>
</feature>
<dbReference type="PROSITE" id="PS50199">
    <property type="entry name" value="ZF_RANBP2_2"/>
    <property type="match status" value="1"/>
</dbReference>
<feature type="domain" description="RRM" evidence="11">
    <location>
        <begin position="281"/>
        <end position="367"/>
    </location>
</feature>
<dbReference type="Gene3D" id="4.10.1060.10">
    <property type="entry name" value="Zinc finger, RanBP2-type"/>
    <property type="match status" value="1"/>
</dbReference>
<dbReference type="Pfam" id="PF01585">
    <property type="entry name" value="G-patch"/>
    <property type="match status" value="1"/>
</dbReference>
<evidence type="ECO:0000259" key="14">
    <source>
        <dbReference type="PROSITE" id="PS50199"/>
    </source>
</evidence>
<feature type="region of interest" description="Disordered" evidence="10">
    <location>
        <begin position="524"/>
        <end position="547"/>
    </location>
</feature>
<dbReference type="GO" id="GO:0005634">
    <property type="term" value="C:nucleus"/>
    <property type="evidence" value="ECO:0000318"/>
    <property type="project" value="GO_Central"/>
</dbReference>
<evidence type="ECO:0000256" key="10">
    <source>
        <dbReference type="SAM" id="MobiDB-lite"/>
    </source>
</evidence>
<evidence type="ECO:0000256" key="9">
    <source>
        <dbReference type="PROSITE-ProRule" id="PRU00322"/>
    </source>
</evidence>
<feature type="compositionally biased region" description="Polar residues" evidence="10">
    <location>
        <begin position="736"/>
        <end position="746"/>
    </location>
</feature>
<dbReference type="InterPro" id="IPR001876">
    <property type="entry name" value="Znf_RanBP2"/>
</dbReference>
<dbReference type="GO" id="GO:0008270">
    <property type="term" value="F:zinc ion binding"/>
    <property type="evidence" value="ECO:0007669"/>
    <property type="project" value="UniProtKB-KW"/>
</dbReference>
<keyword evidence="6 8" id="KW-0694">RNA-binding</keyword>
<feature type="compositionally biased region" description="Basic residues" evidence="10">
    <location>
        <begin position="96"/>
        <end position="112"/>
    </location>
</feature>
<dbReference type="AlphaFoldDB" id="E9H8Y7"/>
<dbReference type="SMART" id="SM00360">
    <property type="entry name" value="RRM"/>
    <property type="match status" value="2"/>
</dbReference>
<dbReference type="InterPro" id="IPR000504">
    <property type="entry name" value="RRM_dom"/>
</dbReference>
<dbReference type="InterPro" id="IPR041591">
    <property type="entry name" value="OCRE"/>
</dbReference>
<protein>
    <recommendedName>
        <fullName evidence="17">RNA-binding protein</fullName>
    </recommendedName>
</protein>
<dbReference type="GO" id="GO:0003723">
    <property type="term" value="F:RNA binding"/>
    <property type="evidence" value="ECO:0000318"/>
    <property type="project" value="GO_Central"/>
</dbReference>
<reference evidence="15 16" key="1">
    <citation type="journal article" date="2011" name="Science">
        <title>The ecoresponsive genome of Daphnia pulex.</title>
        <authorList>
            <person name="Colbourne J.K."/>
            <person name="Pfrender M.E."/>
            <person name="Gilbert D."/>
            <person name="Thomas W.K."/>
            <person name="Tucker A."/>
            <person name="Oakley T.H."/>
            <person name="Tokishita S."/>
            <person name="Aerts A."/>
            <person name="Arnold G.J."/>
            <person name="Basu M.K."/>
            <person name="Bauer D.J."/>
            <person name="Caceres C.E."/>
            <person name="Carmel L."/>
            <person name="Casola C."/>
            <person name="Choi J.H."/>
            <person name="Detter J.C."/>
            <person name="Dong Q."/>
            <person name="Dusheyko S."/>
            <person name="Eads B.D."/>
            <person name="Frohlich T."/>
            <person name="Geiler-Samerotte K.A."/>
            <person name="Gerlach D."/>
            <person name="Hatcher P."/>
            <person name="Jogdeo S."/>
            <person name="Krijgsveld J."/>
            <person name="Kriventseva E.V."/>
            <person name="Kultz D."/>
            <person name="Laforsch C."/>
            <person name="Lindquist E."/>
            <person name="Lopez J."/>
            <person name="Manak J.R."/>
            <person name="Muller J."/>
            <person name="Pangilinan J."/>
            <person name="Patwardhan R.P."/>
            <person name="Pitluck S."/>
            <person name="Pritham E.J."/>
            <person name="Rechtsteiner A."/>
            <person name="Rho M."/>
            <person name="Rogozin I.B."/>
            <person name="Sakarya O."/>
            <person name="Salamov A."/>
            <person name="Schaack S."/>
            <person name="Shapiro H."/>
            <person name="Shiga Y."/>
            <person name="Skalitzky C."/>
            <person name="Smith Z."/>
            <person name="Souvorov A."/>
            <person name="Sung W."/>
            <person name="Tang Z."/>
            <person name="Tsuchiya D."/>
            <person name="Tu H."/>
            <person name="Vos H."/>
            <person name="Wang M."/>
            <person name="Wolf Y.I."/>
            <person name="Yamagata H."/>
            <person name="Yamada T."/>
            <person name="Ye Y."/>
            <person name="Shaw J.R."/>
            <person name="Andrews J."/>
            <person name="Crease T.J."/>
            <person name="Tang H."/>
            <person name="Lucas S.M."/>
            <person name="Robertson H.M."/>
            <person name="Bork P."/>
            <person name="Koonin E.V."/>
            <person name="Zdobnov E.M."/>
            <person name="Grigoriev I.V."/>
            <person name="Lynch M."/>
            <person name="Boore J.L."/>
        </authorList>
    </citation>
    <scope>NUCLEOTIDE SEQUENCE [LARGE SCALE GENOMIC DNA]</scope>
</reference>
<dbReference type="HOGENOM" id="CLU_010527_0_0_1"/>
<evidence type="ECO:0000313" key="16">
    <source>
        <dbReference type="Proteomes" id="UP000000305"/>
    </source>
</evidence>
<feature type="compositionally biased region" description="Basic and acidic residues" evidence="10">
    <location>
        <begin position="707"/>
        <end position="726"/>
    </location>
</feature>
<dbReference type="eggNOG" id="KOG0154">
    <property type="taxonomic scope" value="Eukaryota"/>
</dbReference>
<dbReference type="CDD" id="cd12313">
    <property type="entry name" value="RRM1_RRM2_RBM5_like"/>
    <property type="match status" value="1"/>
</dbReference>
<dbReference type="PROSITE" id="PS50157">
    <property type="entry name" value="ZINC_FINGER_C2H2_2"/>
    <property type="match status" value="1"/>
</dbReference>
<evidence type="ECO:0000259" key="13">
    <source>
        <dbReference type="PROSITE" id="PS50174"/>
    </source>
</evidence>
<comment type="subcellular location">
    <subcellularLocation>
        <location evidence="1">Nucleus</location>
    </subcellularLocation>
</comment>
<feature type="compositionally biased region" description="Basic and acidic residues" evidence="10">
    <location>
        <begin position="113"/>
        <end position="130"/>
    </location>
</feature>
<evidence type="ECO:0000256" key="1">
    <source>
        <dbReference type="ARBA" id="ARBA00004123"/>
    </source>
</evidence>
<dbReference type="OrthoDB" id="29221at2759"/>
<feature type="domain" description="C2H2-type" evidence="12">
    <location>
        <begin position="654"/>
        <end position="684"/>
    </location>
</feature>
<dbReference type="Gene3D" id="3.30.70.330">
    <property type="match status" value="2"/>
</dbReference>
<feature type="compositionally biased region" description="Basic and acidic residues" evidence="10">
    <location>
        <begin position="41"/>
        <end position="59"/>
    </location>
</feature>
<feature type="region of interest" description="Disordered" evidence="10">
    <location>
        <begin position="689"/>
        <end position="746"/>
    </location>
</feature>
<dbReference type="STRING" id="6669.E9H8Y7"/>
<feature type="region of interest" description="Disordered" evidence="10">
    <location>
        <begin position="24"/>
        <end position="130"/>
    </location>
</feature>
<evidence type="ECO:0000256" key="2">
    <source>
        <dbReference type="ARBA" id="ARBA00022723"/>
    </source>
</evidence>
<dbReference type="InterPro" id="IPR012677">
    <property type="entry name" value="Nucleotide-bd_a/b_plait_sf"/>
</dbReference>
<feature type="compositionally biased region" description="Basic and acidic residues" evidence="10">
    <location>
        <begin position="533"/>
        <end position="547"/>
    </location>
</feature>
<dbReference type="SUPFAM" id="SSF54928">
    <property type="entry name" value="RNA-binding domain, RBD"/>
    <property type="match status" value="2"/>
</dbReference>
<dbReference type="InterPro" id="IPR036443">
    <property type="entry name" value="Znf_RanBP2_sf"/>
</dbReference>
<evidence type="ECO:0000259" key="12">
    <source>
        <dbReference type="PROSITE" id="PS50157"/>
    </source>
</evidence>
<dbReference type="CDD" id="cd16162">
    <property type="entry name" value="OCRE_RBM5_like"/>
    <property type="match status" value="1"/>
</dbReference>
<keyword evidence="7" id="KW-0539">Nucleus</keyword>
<dbReference type="KEGG" id="dpx:DAPPUDRAFT_308724"/>
<dbReference type="OMA" id="CESEHER"/>
<gene>
    <name evidence="15" type="ORF">DAPPUDRAFT_308724</name>
</gene>
<evidence type="ECO:0000256" key="8">
    <source>
        <dbReference type="PROSITE-ProRule" id="PRU00176"/>
    </source>
</evidence>
<evidence type="ECO:0000256" key="4">
    <source>
        <dbReference type="ARBA" id="ARBA00022771"/>
    </source>
</evidence>
<evidence type="ECO:0000256" key="5">
    <source>
        <dbReference type="ARBA" id="ARBA00022833"/>
    </source>
</evidence>
<evidence type="ECO:0008006" key="17">
    <source>
        <dbReference type="Google" id="ProtNLM"/>
    </source>
</evidence>
<dbReference type="PANTHER" id="PTHR13948:SF3">
    <property type="entry name" value="FI21118P1"/>
    <property type="match status" value="1"/>
</dbReference>
<keyword evidence="5" id="KW-0862">Zinc</keyword>
<feature type="domain" description="RRM" evidence="11">
    <location>
        <begin position="143"/>
        <end position="226"/>
    </location>
</feature>
<dbReference type="FunCoup" id="E9H8Y7">
    <property type="interactions" value="2705"/>
</dbReference>
<accession>E9H8Y7</accession>
<dbReference type="InParanoid" id="E9H8Y7"/>
<keyword evidence="3" id="KW-0677">Repeat</keyword>
<keyword evidence="16" id="KW-1185">Reference proteome</keyword>
<dbReference type="EMBL" id="GL732606">
    <property type="protein sequence ID" value="EFX71814.1"/>
    <property type="molecule type" value="Genomic_DNA"/>
</dbReference>
<evidence type="ECO:0000256" key="3">
    <source>
        <dbReference type="ARBA" id="ARBA00022737"/>
    </source>
</evidence>
<evidence type="ECO:0000256" key="6">
    <source>
        <dbReference type="ARBA" id="ARBA00022884"/>
    </source>
</evidence>
<feature type="compositionally biased region" description="Basic residues" evidence="10">
    <location>
        <begin position="60"/>
        <end position="82"/>
    </location>
</feature>
<proteinExistence type="predicted"/>
<sequence length="814" mass="93268">MANSNNYTGEHSYGYWMNHEGSIVQEDGEISPPGEQYHIALETRRETERDWDRNRERNRDRTRRRSRSRSKSAERKRRRERNKKRDWSSDSGSSRSRSRSRADRRRSRSRDRSKRERERPTYDDDREREYERTDNWRAVAPNNTIMVSNLPLHVAENEIRANIVMHGLVAKDIRLIRRKDTGASRGFAFVEFNRLPEAERWMEVNQGCLVLENQYQATLQYSISKDSFNDKAAKAAQDWFCIHCGEHNFKRREICFKCQSPRSESELMNDVQREISHFPTSTVLLRNMDVLTNEDRVLSILQSVPGVATLPIKSVRIGRDPLNNISRGVCYLEMNNTNDAMRLFAGLSDVGRLEIDGREVMVSYCKQGNSSMPVASVSATANSLAPAGMTAVAAAQWSVSNANNGPQATVSGNENNFTASEIPRLAEYSASLYAKTPEEHASYLQYYTQYYANQLQSTTAQLQKAVAPDLSKYVFDEKSGYYYDTATNLYYDSKTQYFYNPQTQQFCYWDSDKHSFVPVSADESKMAPFTSTQEDKKEKPEKQDKVTVAKKIAKDMEKWAKTLNQRKESTKVAVPAPAYEPEPERRKEPEPPPPQSDKSSLNEVLQVLQRKQLADKKPLGASALVAYGSDSDSDGHDEKKAAELLESLIDWTKLACLLCKRQFSNRETLVKHQQLSDLHRENLEAWKKQNTPIAYRDRAKERRKKHGDSEPNHQRKKQESVSRSRTETVASDYERPSQSGLTSNNVGNKLLQKMGWQEGQGLGKSNQGRTTIIEADRRSAQAGLGMKTYAVAGDDYRQSVKKLAMMRFKELNDE</sequence>
<dbReference type="GO" id="GO:0000398">
    <property type="term" value="P:mRNA splicing, via spliceosome"/>
    <property type="evidence" value="ECO:0000318"/>
    <property type="project" value="GO_Central"/>
</dbReference>
<dbReference type="SUPFAM" id="SSF90209">
    <property type="entry name" value="Ran binding protein zinc finger-like"/>
    <property type="match status" value="1"/>
</dbReference>
<dbReference type="PROSITE" id="PS50174">
    <property type="entry name" value="G_PATCH"/>
    <property type="match status" value="1"/>
</dbReference>
<dbReference type="PANTHER" id="PTHR13948">
    <property type="entry name" value="RNA-BINDING PROTEIN"/>
    <property type="match status" value="1"/>
</dbReference>
<dbReference type="Pfam" id="PF00076">
    <property type="entry name" value="RRM_1"/>
    <property type="match status" value="1"/>
</dbReference>
<dbReference type="Proteomes" id="UP000000305">
    <property type="component" value="Unassembled WGS sequence"/>
</dbReference>
<feature type="region of interest" description="Disordered" evidence="10">
    <location>
        <begin position="564"/>
        <end position="600"/>
    </location>
</feature>
<dbReference type="CDD" id="cd12561">
    <property type="entry name" value="RRM1_RBM5_like"/>
    <property type="match status" value="1"/>
</dbReference>
<evidence type="ECO:0000259" key="11">
    <source>
        <dbReference type="PROSITE" id="PS50102"/>
    </source>
</evidence>
<dbReference type="SMART" id="SM00547">
    <property type="entry name" value="ZnF_RBZ"/>
    <property type="match status" value="1"/>
</dbReference>
<dbReference type="PhylomeDB" id="E9H8Y7"/>
<evidence type="ECO:0000313" key="15">
    <source>
        <dbReference type="EMBL" id="EFX71814.1"/>
    </source>
</evidence>
<name>E9H8Y7_DAPPU</name>
<feature type="domain" description="RanBP2-type" evidence="14">
    <location>
        <begin position="234"/>
        <end position="264"/>
    </location>
</feature>
<dbReference type="InterPro" id="IPR013087">
    <property type="entry name" value="Znf_C2H2_type"/>
</dbReference>
<keyword evidence="4 9" id="KW-0863">Zinc-finger</keyword>
<keyword evidence="2" id="KW-0479">Metal-binding</keyword>
<dbReference type="SMART" id="SM00443">
    <property type="entry name" value="G_patch"/>
    <property type="match status" value="1"/>
</dbReference>
<dbReference type="Pfam" id="PF17780">
    <property type="entry name" value="OCRE"/>
    <property type="match status" value="1"/>
</dbReference>
<organism evidence="15 16">
    <name type="scientific">Daphnia pulex</name>
    <name type="common">Water flea</name>
    <dbReference type="NCBI Taxonomy" id="6669"/>
    <lineage>
        <taxon>Eukaryota</taxon>
        <taxon>Metazoa</taxon>
        <taxon>Ecdysozoa</taxon>
        <taxon>Arthropoda</taxon>
        <taxon>Crustacea</taxon>
        <taxon>Branchiopoda</taxon>
        <taxon>Diplostraca</taxon>
        <taxon>Cladocera</taxon>
        <taxon>Anomopoda</taxon>
        <taxon>Daphniidae</taxon>
        <taxon>Daphnia</taxon>
    </lineage>
</organism>
<dbReference type="InterPro" id="IPR035979">
    <property type="entry name" value="RBD_domain_sf"/>
</dbReference>
<dbReference type="PROSITE" id="PS50102">
    <property type="entry name" value="RRM"/>
    <property type="match status" value="2"/>
</dbReference>
<evidence type="ECO:0000256" key="7">
    <source>
        <dbReference type="ARBA" id="ARBA00023242"/>
    </source>
</evidence>